<comment type="catalytic activity">
    <reaction evidence="12 15">
        <text>hydrogen sulfide + 3 NADP(+) + 3 H2O = sulfite + 3 NADPH + 4 H(+)</text>
        <dbReference type="Rhea" id="RHEA:13801"/>
        <dbReference type="ChEBI" id="CHEBI:15377"/>
        <dbReference type="ChEBI" id="CHEBI:15378"/>
        <dbReference type="ChEBI" id="CHEBI:17359"/>
        <dbReference type="ChEBI" id="CHEBI:29919"/>
        <dbReference type="ChEBI" id="CHEBI:57783"/>
        <dbReference type="ChEBI" id="CHEBI:58349"/>
        <dbReference type="EC" id="1.8.1.2"/>
    </reaction>
</comment>
<evidence type="ECO:0000256" key="9">
    <source>
        <dbReference type="ARBA" id="ARBA00023004"/>
    </source>
</evidence>
<evidence type="ECO:0000256" key="12">
    <source>
        <dbReference type="ARBA" id="ARBA00052219"/>
    </source>
</evidence>
<evidence type="ECO:0000256" key="7">
    <source>
        <dbReference type="ARBA" id="ARBA00022857"/>
    </source>
</evidence>
<organism evidence="18 19">
    <name type="scientific">Aliivibrio wodanis</name>
    <dbReference type="NCBI Taxonomy" id="80852"/>
    <lineage>
        <taxon>Bacteria</taxon>
        <taxon>Pseudomonadati</taxon>
        <taxon>Pseudomonadota</taxon>
        <taxon>Gammaproteobacteria</taxon>
        <taxon>Vibrionales</taxon>
        <taxon>Vibrionaceae</taxon>
        <taxon>Aliivibrio</taxon>
    </lineage>
</organism>
<keyword evidence="8 15" id="KW-0560">Oxidoreductase</keyword>
<dbReference type="STRING" id="80852.AWOD_I_2369"/>
<evidence type="ECO:0000256" key="6">
    <source>
        <dbReference type="ARBA" id="ARBA00022723"/>
    </source>
</evidence>
<feature type="binding site" evidence="15">
    <location>
        <position position="489"/>
    </location>
    <ligand>
        <name>[4Fe-4S] cluster</name>
        <dbReference type="ChEBI" id="CHEBI:49883"/>
    </ligand>
</feature>
<dbReference type="NCBIfam" id="NF010029">
    <property type="entry name" value="PRK13504.1"/>
    <property type="match status" value="1"/>
</dbReference>
<evidence type="ECO:0000256" key="5">
    <source>
        <dbReference type="ARBA" id="ARBA00022617"/>
    </source>
</evidence>
<dbReference type="SUPFAM" id="SSF55124">
    <property type="entry name" value="Nitrite/Sulfite reductase N-terminal domain-like"/>
    <property type="match status" value="2"/>
</dbReference>
<dbReference type="GO" id="GO:0050661">
    <property type="term" value="F:NADP binding"/>
    <property type="evidence" value="ECO:0007669"/>
    <property type="project" value="InterPro"/>
</dbReference>
<dbReference type="PATRIC" id="fig|80852.17.peg.2452"/>
<dbReference type="SUPFAM" id="SSF56014">
    <property type="entry name" value="Nitrite and sulphite reductase 4Fe-4S domain-like"/>
    <property type="match status" value="2"/>
</dbReference>
<evidence type="ECO:0000313" key="18">
    <source>
        <dbReference type="EMBL" id="CED72424.1"/>
    </source>
</evidence>
<evidence type="ECO:0000259" key="17">
    <source>
        <dbReference type="Pfam" id="PF03460"/>
    </source>
</evidence>
<dbReference type="GO" id="GO:0009337">
    <property type="term" value="C:sulfite reductase complex (NADPH)"/>
    <property type="evidence" value="ECO:0007669"/>
    <property type="project" value="InterPro"/>
</dbReference>
<dbReference type="InterPro" id="IPR006067">
    <property type="entry name" value="NO2/SO3_Rdtase_4Fe4S_dom"/>
</dbReference>
<dbReference type="PROSITE" id="PS00365">
    <property type="entry name" value="NIR_SIR"/>
    <property type="match status" value="1"/>
</dbReference>
<dbReference type="GO" id="GO:0050311">
    <property type="term" value="F:sulfite reductase (ferredoxin) activity"/>
    <property type="evidence" value="ECO:0007669"/>
    <property type="project" value="TreeGrafter"/>
</dbReference>
<comment type="function">
    <text evidence="13 15">Component of the sulfite reductase complex that catalyzes the 6-electron reduction of sulfite to sulfide. This is one of several activities required for the biosynthesis of L-cysteine from sulfate.</text>
</comment>
<proteinExistence type="inferred from homology"/>
<dbReference type="Gene3D" id="3.30.413.10">
    <property type="entry name" value="Sulfite Reductase Hemoprotein, domain 1"/>
    <property type="match status" value="2"/>
</dbReference>
<dbReference type="InterPro" id="IPR045854">
    <property type="entry name" value="NO2/SO3_Rdtase_4Fe4S_sf"/>
</dbReference>
<keyword evidence="10 15" id="KW-0411">Iron-sulfur</keyword>
<dbReference type="GO" id="GO:0004783">
    <property type="term" value="F:sulfite reductase (NADPH) activity"/>
    <property type="evidence" value="ECO:0007669"/>
    <property type="project" value="UniProtKB-UniRule"/>
</dbReference>
<comment type="cofactor">
    <cofactor evidence="15">
        <name>siroheme</name>
        <dbReference type="ChEBI" id="CHEBI:60052"/>
    </cofactor>
    <text evidence="15">Binds 1 siroheme per subunit.</text>
</comment>
<keyword evidence="19" id="KW-1185">Reference proteome</keyword>
<dbReference type="InterPro" id="IPR005117">
    <property type="entry name" value="NiRdtase/SiRdtase_haem-b_fer"/>
</dbReference>
<evidence type="ECO:0000256" key="1">
    <source>
        <dbReference type="ARBA" id="ARBA00004774"/>
    </source>
</evidence>
<comment type="pathway">
    <text evidence="1 15">Sulfur metabolism; hydrogen sulfide biosynthesis; hydrogen sulfide from sulfite (NADPH route): step 1/1.</text>
</comment>
<evidence type="ECO:0000259" key="16">
    <source>
        <dbReference type="Pfam" id="PF01077"/>
    </source>
</evidence>
<comment type="subunit">
    <text evidence="14 15">Alpha(8)-beta(8). The alpha component is a flavoprotein, the beta component is a hemoprotein.</text>
</comment>
<feature type="binding site" description="axial binding residue" evidence="15">
    <location>
        <position position="489"/>
    </location>
    <ligand>
        <name>siroheme</name>
        <dbReference type="ChEBI" id="CHEBI:60052"/>
    </ligand>
    <ligandPart>
        <name>Fe</name>
        <dbReference type="ChEBI" id="CHEBI:18248"/>
    </ligandPart>
</feature>
<dbReference type="NCBIfam" id="TIGR02041">
    <property type="entry name" value="CysI"/>
    <property type="match status" value="1"/>
</dbReference>
<sequence>MSEQIAVKTILSGTELGPLADNERLKRESKNLRGTIVEDLQDRITGGFTKDNFQLIRFHGMYQQDDRDIRAERAKQKLEPLHNVMLRARMPGGIITPKQWLAIDKFAEENTSYGSLRLTTRQTFQFHGVLKPNIKLMHQTLNSIGIDSIATAGDVNRNVLCTTNPVESELHQEAYEWAKKISEHLLPKTRAYAEIWLDGEKLESTDEEPILGSNYLPRKFKTTVVIPPQNDVDVHANDLNFIAIADNGKLVGFNVLVGGGLAMTHGDTATYPRKADDFGFVSLEKTLEVAAAVVTTQRDWGNRSNRKNAKTKYTLDRVGVDVFKAEVEKRAGIQFEASRPYELTERGDRIGWVDGIDGKHHLALFIENGRLLDYPGKPLKTGVAEIAKIHQGDFRMTANQNLIVAGVPAEQKDQIEQIAREHGLIDDAHSEQRKNSMACVAFPTCPLAMAEAERFLPEFVTEIEDVLKKHKLPEEDNIIFRVTGCPNGCGRAMLAEIGLVGKAPGRYNFHLGGNRSGTRVPKMYKENITDRQILSEIDELVGRWATERQGNEGFGDFTIRAGIVDEVIVSKRDFYA</sequence>
<feature type="domain" description="Nitrite/Sulfite reductase ferredoxin-like" evidence="17">
    <location>
        <begin position="83"/>
        <end position="142"/>
    </location>
</feature>
<keyword evidence="6 15" id="KW-0479">Metal-binding</keyword>
<keyword evidence="9 15" id="KW-0408">Iron</keyword>
<dbReference type="GO" id="GO:0020037">
    <property type="term" value="F:heme binding"/>
    <property type="evidence" value="ECO:0007669"/>
    <property type="project" value="InterPro"/>
</dbReference>
<dbReference type="EC" id="1.8.1.2" evidence="15"/>
<keyword evidence="7 15" id="KW-0521">NADP</keyword>
<keyword evidence="3 15" id="KW-0004">4Fe-4S</keyword>
<evidence type="ECO:0000256" key="4">
    <source>
        <dbReference type="ARBA" id="ARBA00022605"/>
    </source>
</evidence>
<evidence type="ECO:0000256" key="15">
    <source>
        <dbReference type="HAMAP-Rule" id="MF_01540"/>
    </source>
</evidence>
<evidence type="ECO:0000256" key="10">
    <source>
        <dbReference type="ARBA" id="ARBA00023014"/>
    </source>
</evidence>
<evidence type="ECO:0000256" key="13">
    <source>
        <dbReference type="ARBA" id="ARBA00057160"/>
    </source>
</evidence>
<evidence type="ECO:0000256" key="14">
    <source>
        <dbReference type="ARBA" id="ARBA00062253"/>
    </source>
</evidence>
<name>A0A090KLK2_9GAMM</name>
<protein>
    <recommendedName>
        <fullName evidence="15">Sulfite reductase [NADPH] hemoprotein beta-component</fullName>
        <shortName evidence="15">SiR-HP</shortName>
        <shortName evidence="15">SiRHP</shortName>
        <ecNumber evidence="15">1.8.1.2</ecNumber>
    </recommendedName>
</protein>
<dbReference type="FunFam" id="3.30.413.10:FF:000003">
    <property type="entry name" value="Sulfite reductase [NADPH] hemoprotein beta-component"/>
    <property type="match status" value="1"/>
</dbReference>
<gene>
    <name evidence="15 18" type="primary">cysI</name>
    <name evidence="18" type="ORF">AWOD_I_2369</name>
</gene>
<feature type="domain" description="Nitrite/sulphite reductase 4Fe-4S" evidence="16">
    <location>
        <begin position="177"/>
        <end position="334"/>
    </location>
</feature>
<evidence type="ECO:0000256" key="11">
    <source>
        <dbReference type="ARBA" id="ARBA00023192"/>
    </source>
</evidence>
<evidence type="ECO:0000313" key="19">
    <source>
        <dbReference type="Proteomes" id="UP000032427"/>
    </source>
</evidence>
<dbReference type="GeneID" id="28541960"/>
<comment type="cofactor">
    <cofactor evidence="15">
        <name>[4Fe-4S] cluster</name>
        <dbReference type="ChEBI" id="CHEBI:49883"/>
    </cofactor>
    <text evidence="15">Binds 1 [4Fe-4S] cluster per subunit.</text>
</comment>
<dbReference type="PRINTS" id="PR00397">
    <property type="entry name" value="SIROHAEM"/>
</dbReference>
<dbReference type="GO" id="GO:0000103">
    <property type="term" value="P:sulfate assimilation"/>
    <property type="evidence" value="ECO:0007669"/>
    <property type="project" value="UniProtKB-UniRule"/>
</dbReference>
<dbReference type="EMBL" id="LN554846">
    <property type="protein sequence ID" value="CED72424.1"/>
    <property type="molecule type" value="Genomic_DNA"/>
</dbReference>
<dbReference type="UniPathway" id="UPA00140">
    <property type="reaction ID" value="UER00207"/>
</dbReference>
<dbReference type="GO" id="GO:0046872">
    <property type="term" value="F:metal ion binding"/>
    <property type="evidence" value="ECO:0007669"/>
    <property type="project" value="UniProtKB-KW"/>
</dbReference>
<feature type="binding site" evidence="15">
    <location>
        <position position="445"/>
    </location>
    <ligand>
        <name>[4Fe-4S] cluster</name>
        <dbReference type="ChEBI" id="CHEBI:49883"/>
    </ligand>
</feature>
<dbReference type="GO" id="GO:0051539">
    <property type="term" value="F:4 iron, 4 sulfur cluster binding"/>
    <property type="evidence" value="ECO:0007669"/>
    <property type="project" value="UniProtKB-KW"/>
</dbReference>
<dbReference type="HOGENOM" id="CLU_001975_3_2_6"/>
<feature type="domain" description="Nitrite/Sulfite reductase ferredoxin-like" evidence="17">
    <location>
        <begin position="357"/>
        <end position="421"/>
    </location>
</feature>
<dbReference type="KEGG" id="awd:AWOD_I_2369"/>
<reference evidence="19" key="1">
    <citation type="submission" date="2014-09" db="EMBL/GenBank/DDBJ databases">
        <authorList>
            <person name="Hjerde E."/>
        </authorList>
    </citation>
    <scope>NUCLEOTIDE SEQUENCE [LARGE SCALE GENOMIC DNA]</scope>
    <source>
        <strain evidence="19">06/09/139</strain>
    </source>
</reference>
<dbReference type="AlphaFoldDB" id="A0A090KLK2"/>
<dbReference type="InterPro" id="IPR036136">
    <property type="entry name" value="Nit/Sulf_reduc_fer-like_dom_sf"/>
</dbReference>
<evidence type="ECO:0000256" key="2">
    <source>
        <dbReference type="ARBA" id="ARBA00010429"/>
    </source>
</evidence>
<feature type="binding site" evidence="15">
    <location>
        <position position="485"/>
    </location>
    <ligand>
        <name>[4Fe-4S] cluster</name>
        <dbReference type="ChEBI" id="CHEBI:49883"/>
    </ligand>
</feature>
<accession>A0A090KLK2</accession>
<dbReference type="Proteomes" id="UP000032427">
    <property type="component" value="Chromosome 1"/>
</dbReference>
<evidence type="ECO:0000256" key="3">
    <source>
        <dbReference type="ARBA" id="ARBA00022485"/>
    </source>
</evidence>
<dbReference type="Pfam" id="PF01077">
    <property type="entry name" value="NIR_SIR"/>
    <property type="match status" value="1"/>
</dbReference>
<evidence type="ECO:0000256" key="8">
    <source>
        <dbReference type="ARBA" id="ARBA00023002"/>
    </source>
</evidence>
<keyword evidence="11 15" id="KW-0198">Cysteine biosynthesis</keyword>
<dbReference type="FunFam" id="3.30.413.10:FF:000004">
    <property type="entry name" value="Sulfite reductase [NADPH] hemoprotein beta-component"/>
    <property type="match status" value="1"/>
</dbReference>
<comment type="similarity">
    <text evidence="2 15">Belongs to the nitrite and sulfite reductase 4Fe-4S domain family.</text>
</comment>
<dbReference type="HAMAP" id="MF_01540">
    <property type="entry name" value="CysI"/>
    <property type="match status" value="1"/>
</dbReference>
<keyword evidence="5 15" id="KW-0349">Heme</keyword>
<dbReference type="Pfam" id="PF03460">
    <property type="entry name" value="NIR_SIR_ferr"/>
    <property type="match status" value="2"/>
</dbReference>
<dbReference type="GO" id="GO:0070814">
    <property type="term" value="P:hydrogen sulfide biosynthetic process"/>
    <property type="evidence" value="ECO:0007669"/>
    <property type="project" value="UniProtKB-UniRule"/>
</dbReference>
<dbReference type="InterPro" id="IPR011786">
    <property type="entry name" value="CysI"/>
</dbReference>
<feature type="binding site" evidence="15">
    <location>
        <position position="439"/>
    </location>
    <ligand>
        <name>[4Fe-4S] cluster</name>
        <dbReference type="ChEBI" id="CHEBI:49883"/>
    </ligand>
</feature>
<dbReference type="PANTHER" id="PTHR11493">
    <property type="entry name" value="SULFITE REDUCTASE [NADPH] SUBUNIT BETA-RELATED"/>
    <property type="match status" value="1"/>
</dbReference>
<dbReference type="InterPro" id="IPR045169">
    <property type="entry name" value="NO2/SO3_Rdtase_4Fe4S_prot"/>
</dbReference>
<keyword evidence="4 15" id="KW-0028">Amino-acid biosynthesis</keyword>
<dbReference type="GO" id="GO:0019344">
    <property type="term" value="P:cysteine biosynthetic process"/>
    <property type="evidence" value="ECO:0007669"/>
    <property type="project" value="UniProtKB-KW"/>
</dbReference>
<dbReference type="OrthoDB" id="3189055at2"/>
<dbReference type="PANTHER" id="PTHR11493:SF47">
    <property type="entry name" value="SULFITE REDUCTASE [NADPH] SUBUNIT BETA"/>
    <property type="match status" value="1"/>
</dbReference>
<dbReference type="InterPro" id="IPR006066">
    <property type="entry name" value="NO2/SO3_Rdtase_FeS/sirohaem_BS"/>
</dbReference>